<dbReference type="RefSeq" id="WP_151581221.1">
    <property type="nucleotide sequence ID" value="NZ_WBVM01000002.1"/>
</dbReference>
<sequence length="75" mass="8215">MSARTAVQDEHEHELGPSLAPAGPAPHLSPELEEVILEIAASERALDDVLLRASRLHESHLDHDPRSCLVCFGDR</sequence>
<feature type="compositionally biased region" description="Low complexity" evidence="1">
    <location>
        <begin position="16"/>
        <end position="27"/>
    </location>
</feature>
<gene>
    <name evidence="2" type="ORF">F9L07_18170</name>
</gene>
<dbReference type="Proteomes" id="UP000449906">
    <property type="component" value="Unassembled WGS sequence"/>
</dbReference>
<accession>A0A7J5DUT5</accession>
<evidence type="ECO:0000313" key="2">
    <source>
        <dbReference type="EMBL" id="KAB2808995.1"/>
    </source>
</evidence>
<evidence type="ECO:0000256" key="1">
    <source>
        <dbReference type="SAM" id="MobiDB-lite"/>
    </source>
</evidence>
<feature type="region of interest" description="Disordered" evidence="1">
    <location>
        <begin position="1"/>
        <end position="27"/>
    </location>
</feature>
<proteinExistence type="predicted"/>
<reference evidence="2 3" key="1">
    <citation type="submission" date="2019-09" db="EMBL/GenBank/DDBJ databases">
        <title>Pimelobacter sp. isolated from Paulinella.</title>
        <authorList>
            <person name="Jeong S.E."/>
        </authorList>
    </citation>
    <scope>NUCLEOTIDE SEQUENCE [LARGE SCALE GENOMIC DNA]</scope>
    <source>
        <strain evidence="2 3">Pch-N</strain>
    </source>
</reference>
<comment type="caution">
    <text evidence="2">The sequence shown here is derived from an EMBL/GenBank/DDBJ whole genome shotgun (WGS) entry which is preliminary data.</text>
</comment>
<dbReference type="AlphaFoldDB" id="A0A7J5DUT5"/>
<dbReference type="EMBL" id="WBVM01000002">
    <property type="protein sequence ID" value="KAB2808995.1"/>
    <property type="molecule type" value="Genomic_DNA"/>
</dbReference>
<evidence type="ECO:0000313" key="3">
    <source>
        <dbReference type="Proteomes" id="UP000449906"/>
    </source>
</evidence>
<name>A0A7J5DUT5_NOCSI</name>
<organism evidence="2 3">
    <name type="scientific">Nocardioides simplex</name>
    <name type="common">Arthrobacter simplex</name>
    <dbReference type="NCBI Taxonomy" id="2045"/>
    <lineage>
        <taxon>Bacteria</taxon>
        <taxon>Bacillati</taxon>
        <taxon>Actinomycetota</taxon>
        <taxon>Actinomycetes</taxon>
        <taxon>Propionibacteriales</taxon>
        <taxon>Nocardioidaceae</taxon>
        <taxon>Pimelobacter</taxon>
    </lineage>
</organism>
<protein>
    <submittedName>
        <fullName evidence="2">Uncharacterized protein</fullName>
    </submittedName>
</protein>